<dbReference type="GO" id="GO:0003723">
    <property type="term" value="F:RNA binding"/>
    <property type="evidence" value="ECO:0007669"/>
    <property type="project" value="TreeGrafter"/>
</dbReference>
<feature type="compositionally biased region" description="Basic and acidic residues" evidence="1">
    <location>
        <begin position="10"/>
        <end position="23"/>
    </location>
</feature>
<feature type="compositionally biased region" description="Basic and acidic residues" evidence="1">
    <location>
        <begin position="112"/>
        <end position="137"/>
    </location>
</feature>
<protein>
    <recommendedName>
        <fullName evidence="2">G patch domain-containing protein</fullName>
    </recommendedName>
</protein>
<accession>A0A267FA69</accession>
<evidence type="ECO:0000256" key="1">
    <source>
        <dbReference type="SAM" id="MobiDB-lite"/>
    </source>
</evidence>
<dbReference type="Proteomes" id="UP000215902">
    <property type="component" value="Unassembled WGS sequence"/>
</dbReference>
<name>A0A267FA69_9PLAT</name>
<feature type="domain" description="G patch" evidence="2">
    <location>
        <begin position="73"/>
        <end position="160"/>
    </location>
</feature>
<feature type="compositionally biased region" description="Acidic residues" evidence="1">
    <location>
        <begin position="719"/>
        <end position="729"/>
    </location>
</feature>
<dbReference type="Pfam" id="PF26093">
    <property type="entry name" value="HTH_TGH"/>
    <property type="match status" value="1"/>
</dbReference>
<dbReference type="STRING" id="282301.A0A267FA69"/>
<feature type="region of interest" description="Disordered" evidence="1">
    <location>
        <begin position="651"/>
        <end position="888"/>
    </location>
</feature>
<organism evidence="3 4">
    <name type="scientific">Macrostomum lignano</name>
    <dbReference type="NCBI Taxonomy" id="282301"/>
    <lineage>
        <taxon>Eukaryota</taxon>
        <taxon>Metazoa</taxon>
        <taxon>Spiralia</taxon>
        <taxon>Lophotrochozoa</taxon>
        <taxon>Platyhelminthes</taxon>
        <taxon>Rhabditophora</taxon>
        <taxon>Macrostomorpha</taxon>
        <taxon>Macrostomida</taxon>
        <taxon>Macrostomidae</taxon>
        <taxon>Macrostomum</taxon>
    </lineage>
</organism>
<feature type="compositionally biased region" description="Low complexity" evidence="1">
    <location>
        <begin position="826"/>
        <end position="835"/>
    </location>
</feature>
<comment type="caution">
    <text evidence="3">The sequence shown here is derived from an EMBL/GenBank/DDBJ whole genome shotgun (WGS) entry which is preliminary data.</text>
</comment>
<feature type="compositionally biased region" description="Low complexity" evidence="1">
    <location>
        <begin position="533"/>
        <end position="542"/>
    </location>
</feature>
<feature type="compositionally biased region" description="Low complexity" evidence="1">
    <location>
        <begin position="662"/>
        <end position="706"/>
    </location>
</feature>
<feature type="region of interest" description="Disordered" evidence="1">
    <location>
        <begin position="404"/>
        <end position="455"/>
    </location>
</feature>
<feature type="compositionally biased region" description="Low complexity" evidence="1">
    <location>
        <begin position="754"/>
        <end position="775"/>
    </location>
</feature>
<reference evidence="3 4" key="1">
    <citation type="submission" date="2017-06" db="EMBL/GenBank/DDBJ databases">
        <title>A platform for efficient transgenesis in Macrostomum lignano, a flatworm model organism for stem cell research.</title>
        <authorList>
            <person name="Berezikov E."/>
        </authorList>
    </citation>
    <scope>NUCLEOTIDE SEQUENCE [LARGE SCALE GENOMIC DNA]</scope>
    <source>
        <strain evidence="3">DV1</strain>
        <tissue evidence="3">Whole organism</tissue>
    </source>
</reference>
<feature type="region of interest" description="Disordered" evidence="1">
    <location>
        <begin position="331"/>
        <end position="391"/>
    </location>
</feature>
<dbReference type="OrthoDB" id="20507at2759"/>
<feature type="compositionally biased region" description="Basic residues" evidence="1">
    <location>
        <begin position="845"/>
        <end position="867"/>
    </location>
</feature>
<feature type="compositionally biased region" description="Acidic residues" evidence="1">
    <location>
        <begin position="342"/>
        <end position="352"/>
    </location>
</feature>
<dbReference type="PANTHER" id="PTHR13384:SF19">
    <property type="entry name" value="G PATCH DOMAIN-CONTAINING PROTEIN 1"/>
    <property type="match status" value="1"/>
</dbReference>
<feature type="compositionally biased region" description="Pro residues" evidence="1">
    <location>
        <begin position="793"/>
        <end position="825"/>
    </location>
</feature>
<feature type="non-terminal residue" evidence="3">
    <location>
        <position position="1"/>
    </location>
</feature>
<dbReference type="Pfam" id="PF07713">
    <property type="entry name" value="DUF1604"/>
    <property type="match status" value="1"/>
</dbReference>
<proteinExistence type="predicted"/>
<dbReference type="GO" id="GO:0005634">
    <property type="term" value="C:nucleus"/>
    <property type="evidence" value="ECO:0007669"/>
    <property type="project" value="TreeGrafter"/>
</dbReference>
<feature type="compositionally biased region" description="Acidic residues" evidence="1">
    <location>
        <begin position="24"/>
        <end position="37"/>
    </location>
</feature>
<evidence type="ECO:0000313" key="3">
    <source>
        <dbReference type="EMBL" id="PAA70037.1"/>
    </source>
</evidence>
<evidence type="ECO:0000259" key="2">
    <source>
        <dbReference type="Pfam" id="PF07713"/>
    </source>
</evidence>
<sequence>TGMSRRRGRLYYEDRHRDSYQGDDKDDDEEDDDDSDEFLGTPLELLDDSDDDPATAAAKQAKRRRQQPQSGLPIHQQRALDERGRPVRFHGAFTGGFSAGHFNSVGTVEGFKPGEFRSSRRDRQGDQRGQRERRPEDFMDAEDLGDFGIAPREVRARPEYDGIEMRRLAAAATVGGRGGAGSDPLAELLLPSETGLGDRLLRHLGWRRRQQPRPTTGNDNPDSDDGDGAGDAGDAGDAAAVDLLSKLRLKPGRDTRGLGYSGLDAGRALSSTTASSTSVGGMRGQAFGVGALESEDADVFGGDSMANYDFSIGTEAEEAALASRRRTFGWTAPDAKRASLNDVDDDDDDNYDEDRPLKGFVQRRGGTVRRKAYPPPELPAGFVPMHRPAPAPDALDIALRQMRAEAEEAAEAEADLPKPPTPPTPSKTIIPPRNSRWDVGAPLDKSNSTSVASSAAAVVAPAAPAATSAPLTTARWHQQFGDDPAKQARYHSYLRWRTAAGAEHAEAYAKAADGAEGLTDWERNLERDQFARAADTTAAADRSAPTSLSSRFLPAGASDQQYGADDSLAGKAADEAAADAGGDKPPTRRLSEWRPHAMVCRRLNVPNPYPEEAPAKRDSSGRPSQMSAAVGQAPIASAQSLFACLFEDNANAPAAAPPAPNPIANVQQPAPAAVPASDAPASTQSQTSLALSVATATAPASVVEASRPSMDLFRSVFGSDDEDDSDGPDSGDKEGDADAADRHDGGSEERPQLAKAQASKDTAAAPAAATEQSTSRMLAAGSLFAHLFEDQPPSEPFRTPAPPPPPPPPLQPPKPQQQQPPPPSKPVAAQSSSASTDGDRELRRLEKKLRKELKKAKKIKKKRKHKQSGSESDSDSYEFVPVSKKADK</sequence>
<feature type="compositionally biased region" description="Basic and acidic residues" evidence="1">
    <location>
        <begin position="581"/>
        <end position="595"/>
    </location>
</feature>
<feature type="region of interest" description="Disordered" evidence="1">
    <location>
        <begin position="533"/>
        <end position="631"/>
    </location>
</feature>
<keyword evidence="4" id="KW-1185">Reference proteome</keyword>
<feature type="region of interest" description="Disordered" evidence="1">
    <location>
        <begin position="201"/>
        <end position="236"/>
    </location>
</feature>
<feature type="compositionally biased region" description="Basic and acidic residues" evidence="1">
    <location>
        <begin position="730"/>
        <end position="752"/>
    </location>
</feature>
<dbReference type="InterPro" id="IPR011666">
    <property type="entry name" value="DUF1604"/>
</dbReference>
<dbReference type="EMBL" id="NIVC01001270">
    <property type="protein sequence ID" value="PAA70037.1"/>
    <property type="molecule type" value="Genomic_DNA"/>
</dbReference>
<feature type="compositionally biased region" description="Basic residues" evidence="1">
    <location>
        <begin position="202"/>
        <end position="211"/>
    </location>
</feature>
<gene>
    <name evidence="3" type="ORF">BOX15_Mlig000199g1</name>
</gene>
<evidence type="ECO:0000313" key="4">
    <source>
        <dbReference type="Proteomes" id="UP000215902"/>
    </source>
</evidence>
<dbReference type="AlphaFoldDB" id="A0A267FA69"/>
<dbReference type="PANTHER" id="PTHR13384">
    <property type="entry name" value="G PATCH DOMAIN-CONTAINING PROTEIN 1"/>
    <property type="match status" value="1"/>
</dbReference>
<dbReference type="GO" id="GO:0006397">
    <property type="term" value="P:mRNA processing"/>
    <property type="evidence" value="ECO:0007669"/>
    <property type="project" value="InterPro"/>
</dbReference>
<feature type="region of interest" description="Disordered" evidence="1">
    <location>
        <begin position="1"/>
        <end position="150"/>
    </location>
</feature>